<keyword evidence="1" id="KW-0378">Hydrolase</keyword>
<gene>
    <name evidence="1" type="primary">ybjI_1</name>
    <name evidence="1" type="ORF">SAMEA3545359_01264</name>
</gene>
<protein>
    <submittedName>
        <fullName evidence="1">Phosphatase YbjI</fullName>
        <ecNumber evidence="1">3.1.3.-</ecNumber>
    </submittedName>
</protein>
<dbReference type="GO" id="GO:0000287">
    <property type="term" value="F:magnesium ion binding"/>
    <property type="evidence" value="ECO:0007669"/>
    <property type="project" value="TreeGrafter"/>
</dbReference>
<dbReference type="PANTHER" id="PTHR10000">
    <property type="entry name" value="PHOSPHOSERINE PHOSPHATASE"/>
    <property type="match status" value="1"/>
</dbReference>
<organism evidence="1">
    <name type="scientific">uncultured Anaerotruncus sp</name>
    <dbReference type="NCBI Taxonomy" id="905011"/>
    <lineage>
        <taxon>Bacteria</taxon>
        <taxon>Bacillati</taxon>
        <taxon>Bacillota</taxon>
        <taxon>Clostridia</taxon>
        <taxon>Eubacteriales</taxon>
        <taxon>Oscillospiraceae</taxon>
        <taxon>Anaerotruncus</taxon>
        <taxon>environmental samples</taxon>
    </lineage>
</organism>
<dbReference type="InterPro" id="IPR023214">
    <property type="entry name" value="HAD_sf"/>
</dbReference>
<evidence type="ECO:0000313" key="1">
    <source>
        <dbReference type="EMBL" id="SCJ65229.1"/>
    </source>
</evidence>
<dbReference type="Gene3D" id="3.40.50.1000">
    <property type="entry name" value="HAD superfamily/HAD-like"/>
    <property type="match status" value="1"/>
</dbReference>
<dbReference type="InterPro" id="IPR006379">
    <property type="entry name" value="HAD-SF_hydro_IIB"/>
</dbReference>
<dbReference type="InterPro" id="IPR036412">
    <property type="entry name" value="HAD-like_sf"/>
</dbReference>
<proteinExistence type="predicted"/>
<name>A0A1C6I5R6_9FIRM</name>
<dbReference type="InterPro" id="IPR000150">
    <property type="entry name" value="Cof"/>
</dbReference>
<dbReference type="NCBIfam" id="TIGR01484">
    <property type="entry name" value="HAD-SF-IIB"/>
    <property type="match status" value="1"/>
</dbReference>
<dbReference type="AlphaFoldDB" id="A0A1C6I5R6"/>
<dbReference type="CDD" id="cd07518">
    <property type="entry name" value="HAD_YbiV-Like"/>
    <property type="match status" value="1"/>
</dbReference>
<dbReference type="EMBL" id="FMHG01000001">
    <property type="protein sequence ID" value="SCJ65229.1"/>
    <property type="molecule type" value="Genomic_DNA"/>
</dbReference>
<sequence>MEWTYPQIQDDIKLVALDMDGTLLDSQKRLPPDFFDAVHALRAKGVRCCIASGRQYYALLRDLEPVADDLLFLAENGSIIFDGRQNIFTQDLPYSLYRPVVEHIRQVDDCQIVLCGARAAYIEQQDPAYLHQIDLYYARRQLRKDLLAPPVEDAVCKLAVYCDRRAEQRVLPLLEEYRDRFLVSLAGSDWVDMMLPGTNKGSGLTRLQRYLGIGPDNCMAFGDYLNDLQMMGACTHSVAMHNAHPQLAAVCRHRAPSNDQDGVMRVLRHQFDL</sequence>
<dbReference type="GO" id="GO:0005829">
    <property type="term" value="C:cytosol"/>
    <property type="evidence" value="ECO:0007669"/>
    <property type="project" value="TreeGrafter"/>
</dbReference>
<dbReference type="Pfam" id="PF08282">
    <property type="entry name" value="Hydrolase_3"/>
    <property type="match status" value="1"/>
</dbReference>
<dbReference type="SFLD" id="SFLDS00003">
    <property type="entry name" value="Haloacid_Dehalogenase"/>
    <property type="match status" value="1"/>
</dbReference>
<dbReference type="Gene3D" id="3.30.1240.10">
    <property type="match status" value="1"/>
</dbReference>
<reference evidence="1" key="1">
    <citation type="submission" date="2015-09" db="EMBL/GenBank/DDBJ databases">
        <authorList>
            <consortium name="Pathogen Informatics"/>
        </authorList>
    </citation>
    <scope>NUCLEOTIDE SEQUENCE</scope>
    <source>
        <strain evidence="1">2789STDY5834896</strain>
    </source>
</reference>
<dbReference type="SFLD" id="SFLDG01140">
    <property type="entry name" value="C2.B:_Phosphomannomutase_and_P"/>
    <property type="match status" value="1"/>
</dbReference>
<dbReference type="SUPFAM" id="SSF56784">
    <property type="entry name" value="HAD-like"/>
    <property type="match status" value="1"/>
</dbReference>
<dbReference type="GO" id="GO:0016791">
    <property type="term" value="F:phosphatase activity"/>
    <property type="evidence" value="ECO:0007669"/>
    <property type="project" value="UniProtKB-ARBA"/>
</dbReference>
<dbReference type="EC" id="3.1.3.-" evidence="1"/>
<accession>A0A1C6I5R6</accession>
<dbReference type="NCBIfam" id="TIGR00099">
    <property type="entry name" value="Cof-subfamily"/>
    <property type="match status" value="1"/>
</dbReference>
<dbReference type="PANTHER" id="PTHR10000:SF53">
    <property type="entry name" value="5-AMINO-6-(5-PHOSPHO-D-RIBITYLAMINO)URACIL PHOSPHATASE YBJI-RELATED"/>
    <property type="match status" value="1"/>
</dbReference>